<dbReference type="PATRIC" id="fig|1150625.3.peg.2147"/>
<dbReference type="Proteomes" id="UP000074108">
    <property type="component" value="Unassembled WGS sequence"/>
</dbReference>
<feature type="transmembrane region" description="Helical" evidence="2">
    <location>
        <begin position="67"/>
        <end position="97"/>
    </location>
</feature>
<keyword evidence="2" id="KW-0472">Membrane</keyword>
<evidence type="ECO:0000256" key="1">
    <source>
        <dbReference type="SAM" id="MobiDB-lite"/>
    </source>
</evidence>
<dbReference type="OrthoDB" id="2943217at2"/>
<protein>
    <recommendedName>
        <fullName evidence="5">DUF4190 domain-containing protein</fullName>
    </recommendedName>
</protein>
<reference evidence="3 4" key="1">
    <citation type="journal article" date="2016" name="Front. Microbiol.">
        <title>Microevolution Analysis of Bacillus coahuilensis Unveils Differences in Phosphorus Acquisition Strategies and Their Regulation.</title>
        <authorList>
            <person name="Gomez-Lunar Z."/>
            <person name="Hernandez-Gonzalez I."/>
            <person name="Rodriguez-Torres M.D."/>
            <person name="Souza V."/>
            <person name="Olmedo-Alvarez G."/>
        </authorList>
    </citation>
    <scope>NUCLEOTIDE SEQUENCE [LARGE SCALE GENOMIC DNA]</scope>
    <source>
        <strain evidence="4">p1.1.43</strain>
    </source>
</reference>
<dbReference type="PANTHER" id="PTHR40040:SF1">
    <property type="entry name" value="MEMBRANE PROTEIN"/>
    <property type="match status" value="1"/>
</dbReference>
<gene>
    <name evidence="3" type="ORF">Q75_10070</name>
</gene>
<proteinExistence type="predicted"/>
<feature type="region of interest" description="Disordered" evidence="1">
    <location>
        <begin position="1"/>
        <end position="25"/>
    </location>
</feature>
<sequence>MKDETRYSPTNFQYPGVNGHNERHEEVTEDVTDNYNEEVAGEIAVPTLNQAEFMKDSVDDEASSGSVFGYAGLALSILSLFILPVILGASGIIIGFVARRRGATTLGSWAVGIGAVSIIVGLFVLPFF</sequence>
<dbReference type="AlphaFoldDB" id="A0A147K7D9"/>
<evidence type="ECO:0000313" key="3">
    <source>
        <dbReference type="EMBL" id="KUP05998.1"/>
    </source>
</evidence>
<dbReference type="STRING" id="1150625.Q75_10070"/>
<keyword evidence="2" id="KW-0812">Transmembrane</keyword>
<keyword evidence="4" id="KW-1185">Reference proteome</keyword>
<evidence type="ECO:0000313" key="4">
    <source>
        <dbReference type="Proteomes" id="UP000074108"/>
    </source>
</evidence>
<feature type="transmembrane region" description="Helical" evidence="2">
    <location>
        <begin position="109"/>
        <end position="127"/>
    </location>
</feature>
<name>A0A147K7D9_9BACI</name>
<accession>A0A147K7D9</accession>
<keyword evidence="2" id="KW-1133">Transmembrane helix</keyword>
<organism evidence="3 4">
    <name type="scientific">Bacillus coahuilensis p1.1.43</name>
    <dbReference type="NCBI Taxonomy" id="1150625"/>
    <lineage>
        <taxon>Bacteria</taxon>
        <taxon>Bacillati</taxon>
        <taxon>Bacillota</taxon>
        <taxon>Bacilli</taxon>
        <taxon>Bacillales</taxon>
        <taxon>Bacillaceae</taxon>
        <taxon>Bacillus</taxon>
    </lineage>
</organism>
<comment type="caution">
    <text evidence="3">The sequence shown here is derived from an EMBL/GenBank/DDBJ whole genome shotgun (WGS) entry which is preliminary data.</text>
</comment>
<dbReference type="InterPro" id="IPR055338">
    <property type="entry name" value="YqfX-like"/>
</dbReference>
<evidence type="ECO:0008006" key="5">
    <source>
        <dbReference type="Google" id="ProtNLM"/>
    </source>
</evidence>
<dbReference type="PANTHER" id="PTHR40040">
    <property type="entry name" value="SMALL HYDROPHOBIC PROTEIN-RELATED"/>
    <property type="match status" value="1"/>
</dbReference>
<dbReference type="EMBL" id="LDYG01000031">
    <property type="protein sequence ID" value="KUP05998.1"/>
    <property type="molecule type" value="Genomic_DNA"/>
</dbReference>
<dbReference type="RefSeq" id="WP_010173657.1">
    <property type="nucleotide sequence ID" value="NZ_LDYG01000031.1"/>
</dbReference>
<evidence type="ECO:0000256" key="2">
    <source>
        <dbReference type="SAM" id="Phobius"/>
    </source>
</evidence>